<gene>
    <name evidence="1" type="ORF">BDP27DRAFT_1431146</name>
</gene>
<organism evidence="1 2">
    <name type="scientific">Rhodocollybia butyracea</name>
    <dbReference type="NCBI Taxonomy" id="206335"/>
    <lineage>
        <taxon>Eukaryota</taxon>
        <taxon>Fungi</taxon>
        <taxon>Dikarya</taxon>
        <taxon>Basidiomycota</taxon>
        <taxon>Agaricomycotina</taxon>
        <taxon>Agaricomycetes</taxon>
        <taxon>Agaricomycetidae</taxon>
        <taxon>Agaricales</taxon>
        <taxon>Marasmiineae</taxon>
        <taxon>Omphalotaceae</taxon>
        <taxon>Rhodocollybia</taxon>
    </lineage>
</organism>
<proteinExistence type="predicted"/>
<comment type="caution">
    <text evidence="1">The sequence shown here is derived from an EMBL/GenBank/DDBJ whole genome shotgun (WGS) entry which is preliminary data.</text>
</comment>
<evidence type="ECO:0000313" key="1">
    <source>
        <dbReference type="EMBL" id="KAF9059600.1"/>
    </source>
</evidence>
<dbReference type="EMBL" id="JADNRY010000291">
    <property type="protein sequence ID" value="KAF9059600.1"/>
    <property type="molecule type" value="Genomic_DNA"/>
</dbReference>
<accession>A0A9P5PCB0</accession>
<protein>
    <submittedName>
        <fullName evidence="1">Uncharacterized protein</fullName>
    </submittedName>
</protein>
<keyword evidence="2" id="KW-1185">Reference proteome</keyword>
<sequence length="198" mass="21747">MGQSYKLKIISVSDINWKPNRIHFPGHDIPNLYVAIDIDGKTVHQTNPSREWDTEVTLDRWIVHLPSLLSRFSIKSTFSSKCLAKREMVIAQLLGTDEGQKDFSVTLNLAKGKNTTETPGPTLVVHLTSITHLLAGKGALAKATEDIETLQSTSTSSTVENIVNTGVNNSDLLFSLKTVLSRLQIVLEIGAKLAKARN</sequence>
<reference evidence="1" key="1">
    <citation type="submission" date="2020-11" db="EMBL/GenBank/DDBJ databases">
        <authorList>
            <consortium name="DOE Joint Genome Institute"/>
            <person name="Ahrendt S."/>
            <person name="Riley R."/>
            <person name="Andreopoulos W."/>
            <person name="Labutti K."/>
            <person name="Pangilinan J."/>
            <person name="Ruiz-Duenas F.J."/>
            <person name="Barrasa J.M."/>
            <person name="Sanchez-Garcia M."/>
            <person name="Camarero S."/>
            <person name="Miyauchi S."/>
            <person name="Serrano A."/>
            <person name="Linde D."/>
            <person name="Babiker R."/>
            <person name="Drula E."/>
            <person name="Ayuso-Fernandez I."/>
            <person name="Pacheco R."/>
            <person name="Padilla G."/>
            <person name="Ferreira P."/>
            <person name="Barriuso J."/>
            <person name="Kellner H."/>
            <person name="Castanera R."/>
            <person name="Alfaro M."/>
            <person name="Ramirez L."/>
            <person name="Pisabarro A.G."/>
            <person name="Kuo A."/>
            <person name="Tritt A."/>
            <person name="Lipzen A."/>
            <person name="He G."/>
            <person name="Yan M."/>
            <person name="Ng V."/>
            <person name="Cullen D."/>
            <person name="Martin F."/>
            <person name="Rosso M.-N."/>
            <person name="Henrissat B."/>
            <person name="Hibbett D."/>
            <person name="Martinez A.T."/>
            <person name="Grigoriev I.V."/>
        </authorList>
    </citation>
    <scope>NUCLEOTIDE SEQUENCE</scope>
    <source>
        <strain evidence="1">AH 40177</strain>
    </source>
</reference>
<name>A0A9P5PCB0_9AGAR</name>
<dbReference type="AlphaFoldDB" id="A0A9P5PCB0"/>
<evidence type="ECO:0000313" key="2">
    <source>
        <dbReference type="Proteomes" id="UP000772434"/>
    </source>
</evidence>
<dbReference type="Proteomes" id="UP000772434">
    <property type="component" value="Unassembled WGS sequence"/>
</dbReference>